<evidence type="ECO:0000313" key="2">
    <source>
        <dbReference type="EMBL" id="POS70883.1"/>
    </source>
</evidence>
<dbReference type="InParanoid" id="A0A2P5HKU5"/>
<proteinExistence type="predicted"/>
<keyword evidence="3" id="KW-1185">Reference proteome</keyword>
<dbReference type="EMBL" id="MAVT02001451">
    <property type="protein sequence ID" value="POS70883.1"/>
    <property type="molecule type" value="Genomic_DNA"/>
</dbReference>
<feature type="region of interest" description="Disordered" evidence="1">
    <location>
        <begin position="40"/>
        <end position="144"/>
    </location>
</feature>
<evidence type="ECO:0000256" key="1">
    <source>
        <dbReference type="SAM" id="MobiDB-lite"/>
    </source>
</evidence>
<evidence type="ECO:0000313" key="3">
    <source>
        <dbReference type="Proteomes" id="UP000094444"/>
    </source>
</evidence>
<dbReference type="OrthoDB" id="4849252at2759"/>
<dbReference type="STRING" id="158607.A0A2P5HKU5"/>
<organism evidence="2 3">
    <name type="scientific">Diaporthe helianthi</name>
    <dbReference type="NCBI Taxonomy" id="158607"/>
    <lineage>
        <taxon>Eukaryota</taxon>
        <taxon>Fungi</taxon>
        <taxon>Dikarya</taxon>
        <taxon>Ascomycota</taxon>
        <taxon>Pezizomycotina</taxon>
        <taxon>Sordariomycetes</taxon>
        <taxon>Sordariomycetidae</taxon>
        <taxon>Diaporthales</taxon>
        <taxon>Diaporthaceae</taxon>
        <taxon>Diaporthe</taxon>
    </lineage>
</organism>
<reference evidence="2" key="1">
    <citation type="submission" date="2017-09" db="EMBL/GenBank/DDBJ databases">
        <title>Polyketide synthases of a Diaporthe helianthi virulent isolate.</title>
        <authorList>
            <person name="Baroncelli R."/>
        </authorList>
    </citation>
    <scope>NUCLEOTIDE SEQUENCE [LARGE SCALE GENOMIC DNA]</scope>
    <source>
        <strain evidence="2">7/96</strain>
    </source>
</reference>
<comment type="caution">
    <text evidence="2">The sequence shown here is derived from an EMBL/GenBank/DDBJ whole genome shotgun (WGS) entry which is preliminary data.</text>
</comment>
<name>A0A2P5HKU5_DIAHE</name>
<feature type="compositionally biased region" description="Polar residues" evidence="1">
    <location>
        <begin position="42"/>
        <end position="72"/>
    </location>
</feature>
<dbReference type="AlphaFoldDB" id="A0A2P5HKU5"/>
<sequence>MSAGTDGPNQKYSKASLLQHKDIEAQLHILLKLSRTLRKTETVPQSGQTSLNTGSSQSLNARSSVASTQGPSETRHYRDDSDEQYIPQRSDTLSPPMLPTMPSAQGIPGASEVPSRTHSHGKNSPAAPMSRAVSLEESEAGPSQALVPFRRPSISSEDDFIGVHSGEALRIVVSPAQQVLQGNIKHRDGDKLPVVAKIEPEQAFNFMTVIRASELGLLGFVQPYEDDDEETWIMLPSGERIRPEGTIQLRWCPRRSRSIPIQFFVLSGWWEREVVLGGPFVAKEEHYAKRRSGTNE</sequence>
<accession>A0A2P5HKU5</accession>
<dbReference type="Proteomes" id="UP000094444">
    <property type="component" value="Unassembled WGS sequence"/>
</dbReference>
<gene>
    <name evidence="2" type="ORF">DHEL01_v210722</name>
</gene>
<protein>
    <submittedName>
        <fullName evidence="2">Uncharacterized protein</fullName>
    </submittedName>
</protein>